<organism evidence="2 3">
    <name type="scientific">Lentinus brumalis</name>
    <dbReference type="NCBI Taxonomy" id="2498619"/>
    <lineage>
        <taxon>Eukaryota</taxon>
        <taxon>Fungi</taxon>
        <taxon>Dikarya</taxon>
        <taxon>Basidiomycota</taxon>
        <taxon>Agaricomycotina</taxon>
        <taxon>Agaricomycetes</taxon>
        <taxon>Polyporales</taxon>
        <taxon>Polyporaceae</taxon>
        <taxon>Lentinus</taxon>
    </lineage>
</organism>
<name>A0A371CWU2_9APHY</name>
<keyword evidence="2" id="KW-0378">Hydrolase</keyword>
<dbReference type="SUPFAM" id="SSF52266">
    <property type="entry name" value="SGNH hydrolase"/>
    <property type="match status" value="1"/>
</dbReference>
<dbReference type="EMBL" id="KZ857446">
    <property type="protein sequence ID" value="RDX44749.1"/>
    <property type="molecule type" value="Genomic_DNA"/>
</dbReference>
<feature type="domain" description="SGNH hydrolase-type esterase" evidence="1">
    <location>
        <begin position="11"/>
        <end position="210"/>
    </location>
</feature>
<evidence type="ECO:0000313" key="3">
    <source>
        <dbReference type="Proteomes" id="UP000256964"/>
    </source>
</evidence>
<evidence type="ECO:0000259" key="1">
    <source>
        <dbReference type="Pfam" id="PF13472"/>
    </source>
</evidence>
<dbReference type="InterPro" id="IPR013830">
    <property type="entry name" value="SGNH_hydro"/>
</dbReference>
<sequence length="261" mass="29793">MAAYVQDAIMLLGDSITQGGYENNGFAAKLAHVYNRKMDVINRGFSGYNTEWALPIFEQCFATQHEQQHLPKVRLLIIWFGANDSCLPTREQHVPLPQYKANLRKMIWMVRSPESPRYSPDTRVILINSPPLNAEQWAGRQAAQEPPRPMERDSAVTRTYAEAAVEVGAQEGVAVVDAWTALYDAAGREEKALKKFLRDGLHLNEAGYAIVYDELVKTIEEKHPEYHYDNLQFVFVPFDKICEDLKNYKELTKKRSAFPDA</sequence>
<dbReference type="InterPro" id="IPR045136">
    <property type="entry name" value="Iah1-like"/>
</dbReference>
<gene>
    <name evidence="2" type="ORF">OH76DRAFT_1408829</name>
</gene>
<dbReference type="PANTHER" id="PTHR14209:SF19">
    <property type="entry name" value="ISOAMYL ACETATE-HYDROLYZING ESTERASE 1 HOMOLOG"/>
    <property type="match status" value="1"/>
</dbReference>
<keyword evidence="3" id="KW-1185">Reference proteome</keyword>
<dbReference type="Gene3D" id="3.40.50.1110">
    <property type="entry name" value="SGNH hydrolase"/>
    <property type="match status" value="1"/>
</dbReference>
<proteinExistence type="predicted"/>
<reference evidence="2 3" key="1">
    <citation type="journal article" date="2018" name="Biotechnol. Biofuels">
        <title>Integrative visual omics of the white-rot fungus Polyporus brumalis exposes the biotechnological potential of its oxidative enzymes for delignifying raw plant biomass.</title>
        <authorList>
            <person name="Miyauchi S."/>
            <person name="Rancon A."/>
            <person name="Drula E."/>
            <person name="Hage H."/>
            <person name="Chaduli D."/>
            <person name="Favel A."/>
            <person name="Grisel S."/>
            <person name="Henrissat B."/>
            <person name="Herpoel-Gimbert I."/>
            <person name="Ruiz-Duenas F.J."/>
            <person name="Chevret D."/>
            <person name="Hainaut M."/>
            <person name="Lin J."/>
            <person name="Wang M."/>
            <person name="Pangilinan J."/>
            <person name="Lipzen A."/>
            <person name="Lesage-Meessen L."/>
            <person name="Navarro D."/>
            <person name="Riley R."/>
            <person name="Grigoriev I.V."/>
            <person name="Zhou S."/>
            <person name="Raouche S."/>
            <person name="Rosso M.N."/>
        </authorList>
    </citation>
    <scope>NUCLEOTIDE SEQUENCE [LARGE SCALE GENOMIC DNA]</scope>
    <source>
        <strain evidence="2 3">BRFM 1820</strain>
    </source>
</reference>
<dbReference type="OrthoDB" id="671439at2759"/>
<dbReference type="STRING" id="139420.A0A371CWU2"/>
<dbReference type="CDD" id="cd01838">
    <property type="entry name" value="Isoamyl_acetate_hydrolase_like"/>
    <property type="match status" value="1"/>
</dbReference>
<dbReference type="Pfam" id="PF13472">
    <property type="entry name" value="Lipase_GDSL_2"/>
    <property type="match status" value="1"/>
</dbReference>
<dbReference type="AlphaFoldDB" id="A0A371CWU2"/>
<dbReference type="GO" id="GO:0016787">
    <property type="term" value="F:hydrolase activity"/>
    <property type="evidence" value="ECO:0007669"/>
    <property type="project" value="UniProtKB-KW"/>
</dbReference>
<evidence type="ECO:0000313" key="2">
    <source>
        <dbReference type="EMBL" id="RDX44749.1"/>
    </source>
</evidence>
<dbReference type="PANTHER" id="PTHR14209">
    <property type="entry name" value="ISOAMYL ACETATE-HYDROLYZING ESTERASE 1"/>
    <property type="match status" value="1"/>
</dbReference>
<dbReference type="Proteomes" id="UP000256964">
    <property type="component" value="Unassembled WGS sequence"/>
</dbReference>
<accession>A0A371CWU2</accession>
<dbReference type="InterPro" id="IPR036514">
    <property type="entry name" value="SGNH_hydro_sf"/>
</dbReference>
<protein>
    <submittedName>
        <fullName evidence="2">SGNH hydrolase</fullName>
    </submittedName>
</protein>